<organism evidence="3 4">
    <name type="scientific">Collybia nuda</name>
    <dbReference type="NCBI Taxonomy" id="64659"/>
    <lineage>
        <taxon>Eukaryota</taxon>
        <taxon>Fungi</taxon>
        <taxon>Dikarya</taxon>
        <taxon>Basidiomycota</taxon>
        <taxon>Agaricomycotina</taxon>
        <taxon>Agaricomycetes</taxon>
        <taxon>Agaricomycetidae</taxon>
        <taxon>Agaricales</taxon>
        <taxon>Tricholomatineae</taxon>
        <taxon>Clitocybaceae</taxon>
        <taxon>Collybia</taxon>
    </lineage>
</organism>
<evidence type="ECO:0000256" key="2">
    <source>
        <dbReference type="SAM" id="Phobius"/>
    </source>
</evidence>
<keyword evidence="4" id="KW-1185">Reference proteome</keyword>
<sequence length="259" mass="28088">MDGYLAVFVINGVMIAGILVCLCCYGCRNRKERDIELGNKGGLSRGSVEYVVLRDRSTSLAWSRSSLQPQRRTGLDDQENIATENMEEPIRQPTPTPTPNISEVRVRVSHALEENVAEPRRPSLDPGVDGWALNAAAGPSNPQLSMTISEANRRSRASTTSLGPTELSVIPIRSTHRRTVSASTESTQPSTTYLDSIYLGSVSTLPSYPGTARSTSPPAYSDLSRTRSGRTTRASSRVISGYTDVELATGPMPDFGRLQ</sequence>
<feature type="compositionally biased region" description="Polar residues" evidence="1">
    <location>
        <begin position="207"/>
        <end position="218"/>
    </location>
</feature>
<protein>
    <submittedName>
        <fullName evidence="3">Uncharacterized protein</fullName>
    </submittedName>
</protein>
<gene>
    <name evidence="3" type="ORF">BDZ94DRAFT_1258927</name>
</gene>
<proteinExistence type="predicted"/>
<keyword evidence="2" id="KW-0812">Transmembrane</keyword>
<evidence type="ECO:0000313" key="4">
    <source>
        <dbReference type="Proteomes" id="UP000807353"/>
    </source>
</evidence>
<feature type="transmembrane region" description="Helical" evidence="2">
    <location>
        <begin position="6"/>
        <end position="27"/>
    </location>
</feature>
<evidence type="ECO:0000313" key="3">
    <source>
        <dbReference type="EMBL" id="KAF9463476.1"/>
    </source>
</evidence>
<keyword evidence="2" id="KW-1133">Transmembrane helix</keyword>
<dbReference type="Proteomes" id="UP000807353">
    <property type="component" value="Unassembled WGS sequence"/>
</dbReference>
<evidence type="ECO:0000256" key="1">
    <source>
        <dbReference type="SAM" id="MobiDB-lite"/>
    </source>
</evidence>
<dbReference type="AlphaFoldDB" id="A0A9P6CEY4"/>
<feature type="region of interest" description="Disordered" evidence="1">
    <location>
        <begin position="207"/>
        <end position="234"/>
    </location>
</feature>
<reference evidence="3" key="1">
    <citation type="submission" date="2020-11" db="EMBL/GenBank/DDBJ databases">
        <authorList>
            <consortium name="DOE Joint Genome Institute"/>
            <person name="Ahrendt S."/>
            <person name="Riley R."/>
            <person name="Andreopoulos W."/>
            <person name="Labutti K."/>
            <person name="Pangilinan J."/>
            <person name="Ruiz-Duenas F.J."/>
            <person name="Barrasa J.M."/>
            <person name="Sanchez-Garcia M."/>
            <person name="Camarero S."/>
            <person name="Miyauchi S."/>
            <person name="Serrano A."/>
            <person name="Linde D."/>
            <person name="Babiker R."/>
            <person name="Drula E."/>
            <person name="Ayuso-Fernandez I."/>
            <person name="Pacheco R."/>
            <person name="Padilla G."/>
            <person name="Ferreira P."/>
            <person name="Barriuso J."/>
            <person name="Kellner H."/>
            <person name="Castanera R."/>
            <person name="Alfaro M."/>
            <person name="Ramirez L."/>
            <person name="Pisabarro A.G."/>
            <person name="Kuo A."/>
            <person name="Tritt A."/>
            <person name="Lipzen A."/>
            <person name="He G."/>
            <person name="Yan M."/>
            <person name="Ng V."/>
            <person name="Cullen D."/>
            <person name="Martin F."/>
            <person name="Rosso M.-N."/>
            <person name="Henrissat B."/>
            <person name="Hibbett D."/>
            <person name="Martinez A.T."/>
            <person name="Grigoriev I.V."/>
        </authorList>
    </citation>
    <scope>NUCLEOTIDE SEQUENCE</scope>
    <source>
        <strain evidence="3">CBS 247.69</strain>
    </source>
</reference>
<accession>A0A9P6CEY4</accession>
<dbReference type="EMBL" id="MU150262">
    <property type="protein sequence ID" value="KAF9463476.1"/>
    <property type="molecule type" value="Genomic_DNA"/>
</dbReference>
<name>A0A9P6CEY4_9AGAR</name>
<keyword evidence="2" id="KW-0472">Membrane</keyword>
<comment type="caution">
    <text evidence="3">The sequence shown here is derived from an EMBL/GenBank/DDBJ whole genome shotgun (WGS) entry which is preliminary data.</text>
</comment>